<dbReference type="InterPro" id="IPR010976">
    <property type="entry name" value="B-phosphoglucomutase_hydrolase"/>
</dbReference>
<dbReference type="Pfam" id="PF00702">
    <property type="entry name" value="Hydrolase"/>
    <property type="match status" value="1"/>
</dbReference>
<comment type="catalytic activity">
    <reaction evidence="9">
        <text>beta-D-glucose 1-phosphate = beta-D-glucose 6-phosphate</text>
        <dbReference type="Rhea" id="RHEA:20113"/>
        <dbReference type="ChEBI" id="CHEBI:57684"/>
        <dbReference type="ChEBI" id="CHEBI:58247"/>
        <dbReference type="EC" id="5.4.2.6"/>
    </reaction>
</comment>
<dbReference type="KEGG" id="jda:BW727_100294"/>
<evidence type="ECO:0000256" key="7">
    <source>
        <dbReference type="ARBA" id="ARBA00023235"/>
    </source>
</evidence>
<dbReference type="InterPro" id="IPR010972">
    <property type="entry name" value="Beta-PGM"/>
</dbReference>
<comment type="cofactor">
    <cofactor evidence="14">
        <name>Mg(2+)</name>
        <dbReference type="ChEBI" id="CHEBI:18420"/>
    </cofactor>
    <text evidence="14">Binds 2 magnesium ions per subunit.</text>
</comment>
<evidence type="ECO:0000256" key="6">
    <source>
        <dbReference type="ARBA" id="ARBA00022842"/>
    </source>
</evidence>
<dbReference type="InterPro" id="IPR023214">
    <property type="entry name" value="HAD_sf"/>
</dbReference>
<keyword evidence="5 14" id="KW-0479">Metal-binding</keyword>
<proteinExistence type="inferred from homology"/>
<reference evidence="16 17" key="1">
    <citation type="journal article" date="2014" name="Int. J. Syst. Evol. Microbiol.">
        <title>Jeotgalibaca dankookensis gen. nov., sp. nov., a member of the family Carnobacteriaceae, isolated from seujeot (Korean traditional food).</title>
        <authorList>
            <person name="Lee D.G."/>
            <person name="Trujillo M.E."/>
            <person name="Kang H."/>
            <person name="Ahn T.Y."/>
        </authorList>
    </citation>
    <scope>NUCLEOTIDE SEQUENCE [LARGE SCALE GENOMIC DNA]</scope>
    <source>
        <strain evidence="16 17">EX-07</strain>
    </source>
</reference>
<dbReference type="SFLD" id="SFLDG01129">
    <property type="entry name" value="C1.5:_HAD__Beta-PGM__Phosphata"/>
    <property type="match status" value="1"/>
</dbReference>
<dbReference type="InterPro" id="IPR023198">
    <property type="entry name" value="PGP-like_dom2"/>
</dbReference>
<evidence type="ECO:0000256" key="8">
    <source>
        <dbReference type="ARBA" id="ARBA00023277"/>
    </source>
</evidence>
<keyword evidence="7 16" id="KW-0413">Isomerase</keyword>
<dbReference type="Gene3D" id="1.10.150.240">
    <property type="entry name" value="Putative phosphatase, domain 2"/>
    <property type="match status" value="1"/>
</dbReference>
<dbReference type="EMBL" id="CP019728">
    <property type="protein sequence ID" value="AQS52702.1"/>
    <property type="molecule type" value="Genomic_DNA"/>
</dbReference>
<evidence type="ECO:0000256" key="13">
    <source>
        <dbReference type="PIRSR" id="PIRSR610972-2"/>
    </source>
</evidence>
<keyword evidence="17" id="KW-1185">Reference proteome</keyword>
<dbReference type="InterPro" id="IPR036412">
    <property type="entry name" value="HAD-like_sf"/>
</dbReference>
<feature type="binding site" evidence="13">
    <location>
        <position position="78"/>
    </location>
    <ligand>
        <name>substrate</name>
    </ligand>
</feature>
<dbReference type="STRING" id="708126.BW727_100294"/>
<gene>
    <name evidence="16" type="primary">yvdM</name>
    <name evidence="16" type="ORF">BW727_100294</name>
</gene>
<keyword evidence="4" id="KW-0597">Phosphoprotein</keyword>
<organism evidence="16 17">
    <name type="scientific">Jeotgalibaca dankookensis</name>
    <dbReference type="NCBI Taxonomy" id="708126"/>
    <lineage>
        <taxon>Bacteria</taxon>
        <taxon>Bacillati</taxon>
        <taxon>Bacillota</taxon>
        <taxon>Bacilli</taxon>
        <taxon>Lactobacillales</taxon>
        <taxon>Carnobacteriaceae</taxon>
        <taxon>Jeotgalibaca</taxon>
    </lineage>
</organism>
<feature type="active site" description="Proton donor/acceptor" evidence="12">
    <location>
        <position position="11"/>
    </location>
</feature>
<feature type="binding site" evidence="13">
    <location>
        <begin position="116"/>
        <end position="120"/>
    </location>
    <ligand>
        <name>substrate</name>
    </ligand>
</feature>
<evidence type="ECO:0000256" key="15">
    <source>
        <dbReference type="PIRSR" id="PIRSR610972-4"/>
    </source>
</evidence>
<evidence type="ECO:0000256" key="1">
    <source>
        <dbReference type="ARBA" id="ARBA00004496"/>
    </source>
</evidence>
<feature type="binding site" evidence="13">
    <location>
        <begin position="9"/>
        <end position="11"/>
    </location>
    <ligand>
        <name>substrate</name>
    </ligand>
</feature>
<accession>A0A1S6IMC7</accession>
<evidence type="ECO:0000313" key="17">
    <source>
        <dbReference type="Proteomes" id="UP000188993"/>
    </source>
</evidence>
<dbReference type="NCBIfam" id="TIGR01990">
    <property type="entry name" value="bPGM"/>
    <property type="match status" value="1"/>
</dbReference>
<dbReference type="NCBIfam" id="TIGR01509">
    <property type="entry name" value="HAD-SF-IA-v3"/>
    <property type="match status" value="1"/>
</dbReference>
<protein>
    <recommendedName>
        <fullName evidence="11">Beta-phosphoglucomutase</fullName>
        <ecNumber evidence="10">5.4.2.6</ecNumber>
    </recommendedName>
</protein>
<keyword evidence="8" id="KW-0119">Carbohydrate metabolism</keyword>
<dbReference type="Proteomes" id="UP000188993">
    <property type="component" value="Chromosome"/>
</dbReference>
<dbReference type="SFLD" id="SFLDF00046">
    <property type="entry name" value="beta-phosphoglucomutase"/>
    <property type="match status" value="1"/>
</dbReference>
<evidence type="ECO:0000256" key="11">
    <source>
        <dbReference type="ARBA" id="ARBA00044991"/>
    </source>
</evidence>
<dbReference type="Gene3D" id="3.40.50.1000">
    <property type="entry name" value="HAD superfamily/HAD-like"/>
    <property type="match status" value="1"/>
</dbReference>
<dbReference type="OrthoDB" id="9797743at2"/>
<sequence length="222" mass="24491">MAIKGVIFDLDGVITDTAEFHYRAWQDLGEKIGITFDRAFNENLKGISRMDSLNLILEHGNKADDYSDAEKEALATDKNDDYKTLIEEITPTDILPGIQTFLDACIAKGMKLALASASKNGPAILDRLELTDYFEVTVDPASLKNGKPDPEIFLKAAKLLHLEPFECIGVEDAEAGIQSINAAGMFSVGVGSPESMKEADIFVENTQELDLEKIINKYKKMR</sequence>
<keyword evidence="6 14" id="KW-0460">Magnesium</keyword>
<comment type="subcellular location">
    <subcellularLocation>
        <location evidence="1">Cytoplasm</location>
    </subcellularLocation>
</comment>
<dbReference type="RefSeq" id="WP_062468158.1">
    <property type="nucleotide sequence ID" value="NZ_BBYN01000005.1"/>
</dbReference>
<evidence type="ECO:0000313" key="16">
    <source>
        <dbReference type="EMBL" id="AQS52702.1"/>
    </source>
</evidence>
<dbReference type="PANTHER" id="PTHR46193">
    <property type="entry name" value="6-PHOSPHOGLUCONATE PHOSPHATASE"/>
    <property type="match status" value="1"/>
</dbReference>
<dbReference type="SFLD" id="SFLDG01135">
    <property type="entry name" value="C1.5.6:_HAD__Beta-PGM__Phospha"/>
    <property type="match status" value="1"/>
</dbReference>
<dbReference type="EC" id="5.4.2.6" evidence="10"/>
<evidence type="ECO:0000256" key="10">
    <source>
        <dbReference type="ARBA" id="ARBA00044968"/>
    </source>
</evidence>
<dbReference type="SFLD" id="SFLDS00003">
    <property type="entry name" value="Haloacid_Dehalogenase"/>
    <property type="match status" value="1"/>
</dbReference>
<dbReference type="FunFam" id="1.10.150.240:FF:000010">
    <property type="entry name" value="Beta-phosphoglucomutase"/>
    <property type="match status" value="1"/>
</dbReference>
<evidence type="ECO:0000256" key="12">
    <source>
        <dbReference type="PIRSR" id="PIRSR610972-1"/>
    </source>
</evidence>
<feature type="binding site" evidence="14">
    <location>
        <position position="11"/>
    </location>
    <ligand>
        <name>Mg(2+)</name>
        <dbReference type="ChEBI" id="CHEBI:18420"/>
    </ligand>
</feature>
<feature type="binding site" evidence="13">
    <location>
        <position position="52"/>
    </location>
    <ligand>
        <name>substrate</name>
    </ligand>
</feature>
<feature type="binding site" evidence="13">
    <location>
        <position position="25"/>
    </location>
    <ligand>
        <name>substrate</name>
    </ligand>
</feature>
<dbReference type="SUPFAM" id="SSF56784">
    <property type="entry name" value="HAD-like"/>
    <property type="match status" value="1"/>
</dbReference>
<evidence type="ECO:0000256" key="2">
    <source>
        <dbReference type="ARBA" id="ARBA00006171"/>
    </source>
</evidence>
<dbReference type="GO" id="GO:0005975">
    <property type="term" value="P:carbohydrate metabolic process"/>
    <property type="evidence" value="ECO:0007669"/>
    <property type="project" value="InterPro"/>
</dbReference>
<feature type="binding site" evidence="13">
    <location>
        <begin position="44"/>
        <end position="49"/>
    </location>
    <ligand>
        <name>substrate</name>
    </ligand>
</feature>
<dbReference type="GO" id="GO:0005737">
    <property type="term" value="C:cytoplasm"/>
    <property type="evidence" value="ECO:0007669"/>
    <property type="project" value="UniProtKB-SubCell"/>
</dbReference>
<feature type="binding site" evidence="13">
    <location>
        <position position="147"/>
    </location>
    <ligand>
        <name>substrate</name>
    </ligand>
</feature>
<dbReference type="InterPro" id="IPR006439">
    <property type="entry name" value="HAD-SF_hydro_IA"/>
</dbReference>
<dbReference type="GO" id="GO:0000287">
    <property type="term" value="F:magnesium ion binding"/>
    <property type="evidence" value="ECO:0007669"/>
    <property type="project" value="InterPro"/>
</dbReference>
<dbReference type="GO" id="GO:0008801">
    <property type="term" value="F:beta-phosphoglucomutase activity"/>
    <property type="evidence" value="ECO:0007669"/>
    <property type="project" value="UniProtKB-EC"/>
</dbReference>
<feature type="site" description="Important for catalytic activity and assists the phosphoryl transfer reaction to Asp8 by balancing charge and orienting the reacting groups" evidence="15">
    <location>
        <position position="116"/>
    </location>
</feature>
<feature type="binding site" evidence="14">
    <location>
        <position position="172"/>
    </location>
    <ligand>
        <name>Mg(2+)</name>
        <dbReference type="ChEBI" id="CHEBI:18420"/>
    </ligand>
</feature>
<name>A0A1S6IMC7_9LACT</name>
<evidence type="ECO:0000256" key="14">
    <source>
        <dbReference type="PIRSR" id="PIRSR610972-3"/>
    </source>
</evidence>
<dbReference type="AlphaFoldDB" id="A0A1S6IMC7"/>
<feature type="binding site" evidence="14">
    <location>
        <position position="171"/>
    </location>
    <ligand>
        <name>Mg(2+)</name>
        <dbReference type="ChEBI" id="CHEBI:18420"/>
    </ligand>
</feature>
<dbReference type="NCBIfam" id="TIGR02009">
    <property type="entry name" value="PGMB-YQAB-SF"/>
    <property type="match status" value="1"/>
</dbReference>
<evidence type="ECO:0000256" key="9">
    <source>
        <dbReference type="ARBA" id="ARBA00044926"/>
    </source>
</evidence>
<dbReference type="CDD" id="cd02598">
    <property type="entry name" value="HAD_BPGM"/>
    <property type="match status" value="1"/>
</dbReference>
<evidence type="ECO:0000256" key="4">
    <source>
        <dbReference type="ARBA" id="ARBA00022553"/>
    </source>
</evidence>
<comment type="similarity">
    <text evidence="2">Belongs to the HAD-like hydrolase superfamily. CbbY/CbbZ/Gph/YieH family.</text>
</comment>
<evidence type="ECO:0000256" key="3">
    <source>
        <dbReference type="ARBA" id="ARBA00022490"/>
    </source>
</evidence>
<keyword evidence="3" id="KW-0963">Cytoplasm</keyword>
<evidence type="ECO:0000256" key="5">
    <source>
        <dbReference type="ARBA" id="ARBA00022723"/>
    </source>
</evidence>
<dbReference type="PANTHER" id="PTHR46193:SF18">
    <property type="entry name" value="HEXITOL PHOSPHATASE B"/>
    <property type="match status" value="1"/>
</dbReference>
<feature type="site" description="Important for catalytic activity and assists the phosphoryl transfer reaction to Asp8 by balancing charge and orienting the reacting groups" evidence="15">
    <location>
        <position position="147"/>
    </location>
</feature>
<dbReference type="InterPro" id="IPR051600">
    <property type="entry name" value="Beta-PGM-like"/>
</dbReference>
<feature type="binding site" evidence="14">
    <location>
        <position position="9"/>
    </location>
    <ligand>
        <name>Mg(2+)</name>
        <dbReference type="ChEBI" id="CHEBI:18420"/>
    </ligand>
</feature>
<feature type="active site" description="Nucleophile" evidence="12">
    <location>
        <position position="9"/>
    </location>
</feature>